<dbReference type="KEGG" id="blin:BLSMQ_2538"/>
<feature type="region of interest" description="Disordered" evidence="1">
    <location>
        <begin position="197"/>
        <end position="216"/>
    </location>
</feature>
<dbReference type="OrthoDB" id="5184241at2"/>
<reference evidence="3" key="1">
    <citation type="submission" date="2016-09" db="EMBL/GenBank/DDBJ databases">
        <title>Complete Genome Sequence of Brevibacterium linens SMQ-1335.</title>
        <authorList>
            <person name="de Melo A.G."/>
            <person name="Labrie S.J."/>
            <person name="Dumaresq J."/>
            <person name="Roberts R.J."/>
            <person name="Tremblay D.M."/>
            <person name="Moineau S."/>
        </authorList>
    </citation>
    <scope>NUCLEOTIDE SEQUENCE [LARGE SCALE GENOMIC DNA]</scope>
    <source>
        <strain evidence="3">SMQ-1335</strain>
    </source>
</reference>
<sequence length="216" mass="23297">MYVMTIDQRGSRERTDGVPEVLELLSRVETRLGFERTIGDEVQGVLDSPEQVTLAVRLLAAQAEWHIGIGIGSVENPLPTSTAEGRGEAFYAARRAVEAAKNAPANLVVDPSANHASLAESALRLLIWTFENIRPQSRRYIDRRLDHPDATQNDIAAHFDVSQQAVSRVLSPGGVELIEGACALSTFHLNQVEAGRGSHGLGDGAKDDSQAGDHVV</sequence>
<feature type="compositionally biased region" description="Basic and acidic residues" evidence="1">
    <location>
        <begin position="204"/>
        <end position="216"/>
    </location>
</feature>
<accession>A0A1D7W5I7</accession>
<evidence type="ECO:0000256" key="1">
    <source>
        <dbReference type="SAM" id="MobiDB-lite"/>
    </source>
</evidence>
<evidence type="ECO:0000313" key="3">
    <source>
        <dbReference type="Proteomes" id="UP000094793"/>
    </source>
</evidence>
<protein>
    <submittedName>
        <fullName evidence="2">Putative membrane associated protein</fullName>
    </submittedName>
</protein>
<dbReference type="AlphaFoldDB" id="A0A1D7W5I7"/>
<proteinExistence type="predicted"/>
<dbReference type="RefSeq" id="WP_069600437.1">
    <property type="nucleotide sequence ID" value="NZ_CP017150.1"/>
</dbReference>
<organism evidence="2 3">
    <name type="scientific">Brevibacterium aurantiacum</name>
    <dbReference type="NCBI Taxonomy" id="273384"/>
    <lineage>
        <taxon>Bacteria</taxon>
        <taxon>Bacillati</taxon>
        <taxon>Actinomycetota</taxon>
        <taxon>Actinomycetes</taxon>
        <taxon>Micrococcales</taxon>
        <taxon>Brevibacteriaceae</taxon>
        <taxon>Brevibacterium</taxon>
    </lineage>
</organism>
<evidence type="ECO:0000313" key="2">
    <source>
        <dbReference type="EMBL" id="AOP54244.1"/>
    </source>
</evidence>
<dbReference type="Proteomes" id="UP000094793">
    <property type="component" value="Chromosome"/>
</dbReference>
<dbReference type="PATRIC" id="fig|1703.10.peg.2621"/>
<dbReference type="EMBL" id="CP017150">
    <property type="protein sequence ID" value="AOP54244.1"/>
    <property type="molecule type" value="Genomic_DNA"/>
</dbReference>
<gene>
    <name evidence="2" type="ORF">BLSMQ_2538</name>
</gene>
<name>A0A1D7W5I7_BREAU</name>